<keyword evidence="3" id="KW-0472">Membrane</keyword>
<evidence type="ECO:0000256" key="2">
    <source>
        <dbReference type="ARBA" id="ARBA00023002"/>
    </source>
</evidence>
<evidence type="ECO:0000256" key="1">
    <source>
        <dbReference type="ARBA" id="ARBA00006484"/>
    </source>
</evidence>
<organism evidence="4 5">
    <name type="scientific">Nezara viridula</name>
    <name type="common">Southern green stink bug</name>
    <name type="synonym">Cimex viridulus</name>
    <dbReference type="NCBI Taxonomy" id="85310"/>
    <lineage>
        <taxon>Eukaryota</taxon>
        <taxon>Metazoa</taxon>
        <taxon>Ecdysozoa</taxon>
        <taxon>Arthropoda</taxon>
        <taxon>Hexapoda</taxon>
        <taxon>Insecta</taxon>
        <taxon>Pterygota</taxon>
        <taxon>Neoptera</taxon>
        <taxon>Paraneoptera</taxon>
        <taxon>Hemiptera</taxon>
        <taxon>Heteroptera</taxon>
        <taxon>Panheteroptera</taxon>
        <taxon>Pentatomomorpha</taxon>
        <taxon>Pentatomoidea</taxon>
        <taxon>Pentatomidae</taxon>
        <taxon>Pentatominae</taxon>
        <taxon>Nezara</taxon>
    </lineage>
</organism>
<dbReference type="PANTHER" id="PTHR24322">
    <property type="entry name" value="PKSB"/>
    <property type="match status" value="1"/>
</dbReference>
<dbReference type="GO" id="GO:0016616">
    <property type="term" value="F:oxidoreductase activity, acting on the CH-OH group of donors, NAD or NADP as acceptor"/>
    <property type="evidence" value="ECO:0007669"/>
    <property type="project" value="TreeGrafter"/>
</dbReference>
<dbReference type="PANTHER" id="PTHR24322:SF736">
    <property type="entry name" value="RETINOL DEHYDROGENASE 10"/>
    <property type="match status" value="1"/>
</dbReference>
<dbReference type="EMBL" id="OV725077">
    <property type="protein sequence ID" value="CAH1389875.1"/>
    <property type="molecule type" value="Genomic_DNA"/>
</dbReference>
<gene>
    <name evidence="4" type="ORF">NEZAVI_LOCUS1170</name>
</gene>
<reference evidence="4" key="1">
    <citation type="submission" date="2022-01" db="EMBL/GenBank/DDBJ databases">
        <authorList>
            <person name="King R."/>
        </authorList>
    </citation>
    <scope>NUCLEOTIDE SEQUENCE</scope>
</reference>
<dbReference type="AlphaFoldDB" id="A0A9P0E4I3"/>
<dbReference type="GO" id="GO:0005811">
    <property type="term" value="C:lipid droplet"/>
    <property type="evidence" value="ECO:0007669"/>
    <property type="project" value="TreeGrafter"/>
</dbReference>
<dbReference type="OrthoDB" id="6251714at2759"/>
<dbReference type="Proteomes" id="UP001152798">
    <property type="component" value="Chromosome 1"/>
</dbReference>
<evidence type="ECO:0000313" key="5">
    <source>
        <dbReference type="Proteomes" id="UP001152798"/>
    </source>
</evidence>
<protein>
    <submittedName>
        <fullName evidence="4">Uncharacterized protein</fullName>
    </submittedName>
</protein>
<comment type="similarity">
    <text evidence="1">Belongs to the short-chain dehydrogenases/reductases (SDR) family.</text>
</comment>
<keyword evidence="3" id="KW-0812">Transmembrane</keyword>
<feature type="transmembrane region" description="Helical" evidence="3">
    <location>
        <begin position="70"/>
        <end position="89"/>
    </location>
</feature>
<evidence type="ECO:0000313" key="4">
    <source>
        <dbReference type="EMBL" id="CAH1389875.1"/>
    </source>
</evidence>
<keyword evidence="3" id="KW-1133">Transmembrane helix</keyword>
<name>A0A9P0E4I3_NEZVI</name>
<keyword evidence="2" id="KW-0560">Oxidoreductase</keyword>
<sequence>MMASLREEFRHFHPEIKTTTVHPFFITPPPSSVEHWDKTSRIPDVSAVTVAERTVEGIKKEKVTVTIPSYLYFLLLILQFLPSAAGEFWRDMFYAKINPLEKRKAKVT</sequence>
<proteinExistence type="inferred from homology"/>
<accession>A0A9P0E4I3</accession>
<keyword evidence="5" id="KW-1185">Reference proteome</keyword>
<evidence type="ECO:0000256" key="3">
    <source>
        <dbReference type="SAM" id="Phobius"/>
    </source>
</evidence>